<accession>A0A2H6C279</accession>
<protein>
    <submittedName>
        <fullName evidence="7">Uncharacterized protein</fullName>
    </submittedName>
</protein>
<evidence type="ECO:0000256" key="6">
    <source>
        <dbReference type="ARBA" id="ARBA00034125"/>
    </source>
</evidence>
<dbReference type="RefSeq" id="WP_014124215.1">
    <property type="nucleotide sequence ID" value="NZ_BAABQP010000027.1"/>
</dbReference>
<dbReference type="Proteomes" id="UP000236214">
    <property type="component" value="Unassembled WGS sequence"/>
</dbReference>
<dbReference type="EMBL" id="BDEC01000017">
    <property type="protein sequence ID" value="GBD67687.1"/>
    <property type="molecule type" value="Genomic_DNA"/>
</dbReference>
<dbReference type="Pfam" id="PF06738">
    <property type="entry name" value="ThrE"/>
    <property type="match status" value="1"/>
</dbReference>
<dbReference type="GeneID" id="64054566"/>
<evidence type="ECO:0000256" key="3">
    <source>
        <dbReference type="ARBA" id="ARBA00022692"/>
    </source>
</evidence>
<dbReference type="PANTHER" id="PTHR34390:SF2">
    <property type="entry name" value="SUCCINATE TRANSPORTER SUBUNIT YJJP-RELATED"/>
    <property type="match status" value="1"/>
</dbReference>
<keyword evidence="4" id="KW-1133">Transmembrane helix</keyword>
<comment type="caution">
    <text evidence="7">The sequence shown here is derived from an EMBL/GenBank/DDBJ whole genome shotgun (WGS) entry which is preliminary data.</text>
</comment>
<evidence type="ECO:0000256" key="5">
    <source>
        <dbReference type="ARBA" id="ARBA00023136"/>
    </source>
</evidence>
<reference evidence="7 8" key="1">
    <citation type="submission" date="2016-05" db="EMBL/GenBank/DDBJ databases">
        <title>Whole genome sequencing of Tetragenococcus halophilus subsp. halophilus NISL 7118.</title>
        <authorList>
            <person name="Shiwa Y."/>
            <person name="Nishimura I."/>
            <person name="Yoshikawa H."/>
            <person name="Koyama Y."/>
            <person name="Oguma T."/>
        </authorList>
    </citation>
    <scope>NUCLEOTIDE SEQUENCE [LARGE SCALE GENOMIC DNA]</scope>
    <source>
        <strain evidence="7 8">NISL 7118</strain>
    </source>
</reference>
<dbReference type="PANTHER" id="PTHR34390">
    <property type="entry name" value="UPF0442 PROTEIN YJJB-RELATED"/>
    <property type="match status" value="1"/>
</dbReference>
<evidence type="ECO:0000313" key="8">
    <source>
        <dbReference type="Proteomes" id="UP000236214"/>
    </source>
</evidence>
<dbReference type="GO" id="GO:0005886">
    <property type="term" value="C:plasma membrane"/>
    <property type="evidence" value="ECO:0007669"/>
    <property type="project" value="UniProtKB-SubCell"/>
</dbReference>
<comment type="subcellular location">
    <subcellularLocation>
        <location evidence="1">Cell membrane</location>
        <topology evidence="1">Multi-pass membrane protein</topology>
    </subcellularLocation>
</comment>
<keyword evidence="5" id="KW-0472">Membrane</keyword>
<dbReference type="InterPro" id="IPR010619">
    <property type="entry name" value="ThrE-like_N"/>
</dbReference>
<name>A0A2H6C279_TETHA</name>
<dbReference type="InterPro" id="IPR050539">
    <property type="entry name" value="ThrE_Dicarb/AminoAcid_Exp"/>
</dbReference>
<evidence type="ECO:0000256" key="2">
    <source>
        <dbReference type="ARBA" id="ARBA00022475"/>
    </source>
</evidence>
<keyword evidence="8" id="KW-1185">Reference proteome</keyword>
<evidence type="ECO:0000256" key="1">
    <source>
        <dbReference type="ARBA" id="ARBA00004651"/>
    </source>
</evidence>
<organism evidence="7 8">
    <name type="scientific">Tetragenococcus halophilus subsp. halophilus</name>
    <dbReference type="NCBI Taxonomy" id="1513897"/>
    <lineage>
        <taxon>Bacteria</taxon>
        <taxon>Bacillati</taxon>
        <taxon>Bacillota</taxon>
        <taxon>Bacilli</taxon>
        <taxon>Lactobacillales</taxon>
        <taxon>Enterococcaceae</taxon>
        <taxon>Tetragenococcus</taxon>
    </lineage>
</organism>
<keyword evidence="2" id="KW-1003">Cell membrane</keyword>
<evidence type="ECO:0000256" key="4">
    <source>
        <dbReference type="ARBA" id="ARBA00022989"/>
    </source>
</evidence>
<proteinExistence type="inferred from homology"/>
<dbReference type="GO" id="GO:0022857">
    <property type="term" value="F:transmembrane transporter activity"/>
    <property type="evidence" value="ECO:0007669"/>
    <property type="project" value="InterPro"/>
</dbReference>
<dbReference type="GO" id="GO:0015744">
    <property type="term" value="P:succinate transport"/>
    <property type="evidence" value="ECO:0007669"/>
    <property type="project" value="TreeGrafter"/>
</dbReference>
<gene>
    <name evidence="7" type="ORF">TEHN7118_0493</name>
</gene>
<evidence type="ECO:0000313" key="7">
    <source>
        <dbReference type="EMBL" id="GBD67687.1"/>
    </source>
</evidence>
<sequence length="253" mass="27366">MEKTKNLLIDTCLLAGKIMMESGSEVYRVEDTMNRIAENANEPDSKSYVTATGIFMGLKSSHSTQIENVGERNINLEKVEAVNQLSREFAEKSVNLTTLYQQLKKIDKNTPEFPLSIQILSAAFLSAFLMILFGGSWLNFIPTLLIGGVGYSAKHLIKQSFDLRFFDTFLASLVIGLLAFAFTQTNLAVSFDYMCIGAVMPLVPGVAITASLRDTLAGHLVSGLVRGTEAIIVAAAIAIGIACVLSIFGGILT</sequence>
<comment type="similarity">
    <text evidence="6">Belongs to the ThrE exporter (TC 2.A.79) family.</text>
</comment>
<keyword evidence="3" id="KW-0812">Transmembrane</keyword>
<dbReference type="AlphaFoldDB" id="A0A2H6C279"/>